<dbReference type="InterPro" id="IPR051092">
    <property type="entry name" value="FYVE_RhoGEF_PH"/>
</dbReference>
<feature type="compositionally biased region" description="Pro residues" evidence="2">
    <location>
        <begin position="889"/>
        <end position="899"/>
    </location>
</feature>
<dbReference type="Pfam" id="PF00621">
    <property type="entry name" value="RhoGEF"/>
    <property type="match status" value="1"/>
</dbReference>
<feature type="coiled-coil region" evidence="1">
    <location>
        <begin position="1179"/>
        <end position="1216"/>
    </location>
</feature>
<dbReference type="PROSITE" id="PS50010">
    <property type="entry name" value="DH_2"/>
    <property type="match status" value="1"/>
</dbReference>
<dbReference type="PANTHER" id="PTHR12673">
    <property type="entry name" value="FACIOGENITAL DYSPLASIA PROTEIN"/>
    <property type="match status" value="1"/>
</dbReference>
<evidence type="ECO:0000256" key="1">
    <source>
        <dbReference type="SAM" id="Coils"/>
    </source>
</evidence>
<feature type="compositionally biased region" description="Low complexity" evidence="2">
    <location>
        <begin position="849"/>
        <end position="867"/>
    </location>
</feature>
<protein>
    <recommendedName>
        <fullName evidence="3">DH domain-containing protein</fullName>
    </recommendedName>
</protein>
<name>A0A0C3GH25_PILCF</name>
<feature type="region of interest" description="Disordered" evidence="2">
    <location>
        <begin position="1115"/>
        <end position="1143"/>
    </location>
</feature>
<reference evidence="4 5" key="1">
    <citation type="submission" date="2014-04" db="EMBL/GenBank/DDBJ databases">
        <authorList>
            <consortium name="DOE Joint Genome Institute"/>
            <person name="Kuo A."/>
            <person name="Tarkka M."/>
            <person name="Buscot F."/>
            <person name="Kohler A."/>
            <person name="Nagy L.G."/>
            <person name="Floudas D."/>
            <person name="Copeland A."/>
            <person name="Barry K.W."/>
            <person name="Cichocki N."/>
            <person name="Veneault-Fourrey C."/>
            <person name="LaButti K."/>
            <person name="Lindquist E.A."/>
            <person name="Lipzen A."/>
            <person name="Lundell T."/>
            <person name="Morin E."/>
            <person name="Murat C."/>
            <person name="Sun H."/>
            <person name="Tunlid A."/>
            <person name="Henrissat B."/>
            <person name="Grigoriev I.V."/>
            <person name="Hibbett D.S."/>
            <person name="Martin F."/>
            <person name="Nordberg H.P."/>
            <person name="Cantor M.N."/>
            <person name="Hua S.X."/>
        </authorList>
    </citation>
    <scope>NUCLEOTIDE SEQUENCE [LARGE SCALE GENOMIC DNA]</scope>
    <source>
        <strain evidence="4 5">F 1598</strain>
    </source>
</reference>
<dbReference type="InParanoid" id="A0A0C3GH25"/>
<evidence type="ECO:0000313" key="5">
    <source>
        <dbReference type="Proteomes" id="UP000054166"/>
    </source>
</evidence>
<feature type="region of interest" description="Disordered" evidence="2">
    <location>
        <begin position="1068"/>
        <end position="1093"/>
    </location>
</feature>
<evidence type="ECO:0000256" key="2">
    <source>
        <dbReference type="SAM" id="MobiDB-lite"/>
    </source>
</evidence>
<feature type="region of interest" description="Disordered" evidence="2">
    <location>
        <begin position="831"/>
        <end position="906"/>
    </location>
</feature>
<feature type="region of interest" description="Disordered" evidence="2">
    <location>
        <begin position="653"/>
        <end position="678"/>
    </location>
</feature>
<feature type="compositionally biased region" description="Polar residues" evidence="2">
    <location>
        <begin position="1130"/>
        <end position="1141"/>
    </location>
</feature>
<feature type="region of interest" description="Disordered" evidence="2">
    <location>
        <begin position="921"/>
        <end position="1028"/>
    </location>
</feature>
<sequence length="1292" mass="142488">MALSSSPRKVVPLALGTDWQPVPKHNPTGPVVTKRVFYCGVVVENSENGRRLPQDVQDLLASLGEPLCSDSDSNLLSSPADMYLDSGPDHHDRRRTRAMTESSALTDVINELVATERSYVKRLRILKHDYADPLRKFSRNKDTAILPPYEAKTLFGNVDNLLPVNEAFLADLEKMMAPNGAKTVGGIGDVALRHFRDLRGFEHYKGYYDKREEAQSIFLREMAKRSSGFAAFIERIKYSSADVRNRVGLRELLMDPVQRIPRYTLMFRVMIKQMAPGDPQRKKLVQADEIASKIALAEADEQTKQAAIWYCLSATVDGFPPGIISNSRQYIDCIDVEDVVSDPAMSSSAPGSSSSAGSLHCTLFLFDDKLVIAKRPGNGEKSGRALTGLDEMEKLAKAGSLPVGMKKSGMTFKGVVDIADVVAADVGGADMHFYLESPPQDQTDRWSGRSFRAFSVVHPPSPANLDPSRTEVDKTRFLENLWNAQAMCRTKAGQSVVLSGEETEVESRGGRVTLARTYFNIYQRTAFLQESKKASLIYTKVVLHVDSLGSADPIPFGISGPPFVRVRVQPIAGELSRYTVTSSDPNDESEEDIVQTARVPARIVQTIHQFGLFKFRTGNISAPPTPTATTRSRAHIFSLDVISRNLFNSRPGSAKGDIFGGSINGSKRSKSSVGSSTVTQTTMTAADSLMQFSTRSNSTITVATTMSTVDDEAVFNIGGKSTSRSRSRTRKLLKRKSKSPGGSGSDLETASPIRTRSKSNPGSRTASQERGFEYSDREDDDKTISQRARDMDESDMDLSMRLELARKNSQSQHEQQVAPLVLDGHVEETIYEDEPPHPTRPASRASRDTATLRSTTPTPRSTTPIRAMDSTHHARSTSQHSSERRPMGPRAPSPLPPKSPLLLPSEMPDIDMALDNTLVNFTQPSTPFQSESVTPHRRSNRQPLLPTGNTDNTPKHAANGVVSSNIEPLSIKKKTSIRSTATTGSPTPARKTFTRNSPLSRASSRIVSPRRVSPQVRSIRTGGTTCRSGMSAEVERIIQVAQTTKEDIESSRRAVKRIKLELDGFQSNSTCSGPEDHWRSPSPVKGVPLTPQRSAPVITREAQQRMAEMRHLIGKRFEGESTPRSRAGTLPNSPAPRTTDPSADGVARTLQDIVSETDQHLTRAATNHETMRDDLKLLTSDFKEKLSDLEKTRVELQNSKRQCELVKSLLADATAEKEIMYEAFNEELDGMYNDANLPEDAAWTSMIQDLRQTKEARNALTKENSQLKRRIAEVESQQEEWGALLRAHGLIP</sequence>
<dbReference type="OrthoDB" id="660555at2759"/>
<feature type="compositionally biased region" description="Polar residues" evidence="2">
    <location>
        <begin position="977"/>
        <end position="986"/>
    </location>
</feature>
<gene>
    <name evidence="4" type="ORF">PILCRDRAFT_1190</name>
</gene>
<dbReference type="GO" id="GO:0005085">
    <property type="term" value="F:guanyl-nucleotide exchange factor activity"/>
    <property type="evidence" value="ECO:0007669"/>
    <property type="project" value="InterPro"/>
</dbReference>
<dbReference type="Proteomes" id="UP000054166">
    <property type="component" value="Unassembled WGS sequence"/>
</dbReference>
<dbReference type="CDD" id="cd00160">
    <property type="entry name" value="RhoGEF"/>
    <property type="match status" value="1"/>
</dbReference>
<dbReference type="InterPro" id="IPR035899">
    <property type="entry name" value="DBL_dom_sf"/>
</dbReference>
<feature type="coiled-coil region" evidence="1">
    <location>
        <begin position="1250"/>
        <end position="1277"/>
    </location>
</feature>
<dbReference type="STRING" id="765440.A0A0C3GH25"/>
<proteinExistence type="predicted"/>
<feature type="compositionally biased region" description="Polar residues" evidence="2">
    <location>
        <begin position="921"/>
        <end position="933"/>
    </location>
</feature>
<keyword evidence="5" id="KW-1185">Reference proteome</keyword>
<dbReference type="SUPFAM" id="SSF48065">
    <property type="entry name" value="DBL homology domain (DH-domain)"/>
    <property type="match status" value="1"/>
</dbReference>
<dbReference type="Gene3D" id="1.20.900.10">
    <property type="entry name" value="Dbl homology (DH) domain"/>
    <property type="match status" value="1"/>
</dbReference>
<feature type="compositionally biased region" description="Polar residues" evidence="2">
    <location>
        <begin position="746"/>
        <end position="768"/>
    </location>
</feature>
<feature type="domain" description="DH" evidence="3">
    <location>
        <begin position="104"/>
        <end position="301"/>
    </location>
</feature>
<dbReference type="GO" id="GO:0005737">
    <property type="term" value="C:cytoplasm"/>
    <property type="evidence" value="ECO:0007669"/>
    <property type="project" value="TreeGrafter"/>
</dbReference>
<organism evidence="4 5">
    <name type="scientific">Piloderma croceum (strain F 1598)</name>
    <dbReference type="NCBI Taxonomy" id="765440"/>
    <lineage>
        <taxon>Eukaryota</taxon>
        <taxon>Fungi</taxon>
        <taxon>Dikarya</taxon>
        <taxon>Basidiomycota</taxon>
        <taxon>Agaricomycotina</taxon>
        <taxon>Agaricomycetes</taxon>
        <taxon>Agaricomycetidae</taxon>
        <taxon>Atheliales</taxon>
        <taxon>Atheliaceae</taxon>
        <taxon>Piloderma</taxon>
    </lineage>
</organism>
<evidence type="ECO:0000259" key="3">
    <source>
        <dbReference type="PROSITE" id="PS50010"/>
    </source>
</evidence>
<reference evidence="5" key="2">
    <citation type="submission" date="2015-01" db="EMBL/GenBank/DDBJ databases">
        <title>Evolutionary Origins and Diversification of the Mycorrhizal Mutualists.</title>
        <authorList>
            <consortium name="DOE Joint Genome Institute"/>
            <consortium name="Mycorrhizal Genomics Consortium"/>
            <person name="Kohler A."/>
            <person name="Kuo A."/>
            <person name="Nagy L.G."/>
            <person name="Floudas D."/>
            <person name="Copeland A."/>
            <person name="Barry K.W."/>
            <person name="Cichocki N."/>
            <person name="Veneault-Fourrey C."/>
            <person name="LaButti K."/>
            <person name="Lindquist E.A."/>
            <person name="Lipzen A."/>
            <person name="Lundell T."/>
            <person name="Morin E."/>
            <person name="Murat C."/>
            <person name="Riley R."/>
            <person name="Ohm R."/>
            <person name="Sun H."/>
            <person name="Tunlid A."/>
            <person name="Henrissat B."/>
            <person name="Grigoriev I.V."/>
            <person name="Hibbett D.S."/>
            <person name="Martin F."/>
        </authorList>
    </citation>
    <scope>NUCLEOTIDE SEQUENCE [LARGE SCALE GENOMIC DNA]</scope>
    <source>
        <strain evidence="5">F 1598</strain>
    </source>
</reference>
<dbReference type="SMART" id="SM00325">
    <property type="entry name" value="RhoGEF"/>
    <property type="match status" value="1"/>
</dbReference>
<accession>A0A0C3GH25</accession>
<dbReference type="EMBL" id="KN832972">
    <property type="protein sequence ID" value="KIM90954.1"/>
    <property type="molecule type" value="Genomic_DNA"/>
</dbReference>
<feature type="compositionally biased region" description="Basic and acidic residues" evidence="2">
    <location>
        <begin position="770"/>
        <end position="791"/>
    </location>
</feature>
<dbReference type="HOGENOM" id="CLU_003463_0_0_1"/>
<dbReference type="PANTHER" id="PTHR12673:SF270">
    <property type="entry name" value="FYVE-TYPE DOMAIN-CONTAINING PROTEIN"/>
    <property type="match status" value="1"/>
</dbReference>
<evidence type="ECO:0000313" key="4">
    <source>
        <dbReference type="EMBL" id="KIM90954.1"/>
    </source>
</evidence>
<dbReference type="InterPro" id="IPR000219">
    <property type="entry name" value="DH_dom"/>
</dbReference>
<feature type="compositionally biased region" description="Basic residues" evidence="2">
    <location>
        <begin position="723"/>
        <end position="738"/>
    </location>
</feature>
<feature type="region of interest" description="Disordered" evidence="2">
    <location>
        <begin position="718"/>
        <end position="795"/>
    </location>
</feature>
<feature type="compositionally biased region" description="Low complexity" evidence="2">
    <location>
        <begin position="1000"/>
        <end position="1020"/>
    </location>
</feature>
<keyword evidence="1" id="KW-0175">Coiled coil</keyword>